<protein>
    <submittedName>
        <fullName evidence="1 2">Uncharacterized protein</fullName>
    </submittedName>
</protein>
<dbReference type="AlphaFoldDB" id="E0VCN0"/>
<evidence type="ECO:0000313" key="2">
    <source>
        <dbReference type="EnsemblMetazoa" id="PHUM091050-PA"/>
    </source>
</evidence>
<sequence>MKCLSSLGCKKETEMLWGKGDVELDRSEMLSNIRTQILLLIVFLDKVEAEMSSR</sequence>
<dbReference type="EMBL" id="DS235060">
    <property type="protein sequence ID" value="EEB11136.1"/>
    <property type="molecule type" value="Genomic_DNA"/>
</dbReference>
<dbReference type="InParanoid" id="E0VCN0"/>
<dbReference type="EMBL" id="AAZO01001085">
    <property type="status" value="NOT_ANNOTATED_CDS"/>
    <property type="molecule type" value="Genomic_DNA"/>
</dbReference>
<evidence type="ECO:0000313" key="1">
    <source>
        <dbReference type="EMBL" id="EEB11136.1"/>
    </source>
</evidence>
<dbReference type="CTD" id="8237982"/>
<dbReference type="Proteomes" id="UP000009046">
    <property type="component" value="Unassembled WGS sequence"/>
</dbReference>
<proteinExistence type="predicted"/>
<dbReference type="HOGENOM" id="CLU_3052773_0_0_1"/>
<keyword evidence="3" id="KW-1185">Reference proteome</keyword>
<accession>E0VCN0</accession>
<name>E0VCN0_PEDHC</name>
<dbReference type="EnsemblMetazoa" id="PHUM091050-RA">
    <property type="protein sequence ID" value="PHUM091050-PA"/>
    <property type="gene ID" value="PHUM091050"/>
</dbReference>
<dbReference type="VEuPathDB" id="VectorBase:PHUM091050"/>
<organism>
    <name type="scientific">Pediculus humanus subsp. corporis</name>
    <name type="common">Body louse</name>
    <dbReference type="NCBI Taxonomy" id="121224"/>
    <lineage>
        <taxon>Eukaryota</taxon>
        <taxon>Metazoa</taxon>
        <taxon>Ecdysozoa</taxon>
        <taxon>Arthropoda</taxon>
        <taxon>Hexapoda</taxon>
        <taxon>Insecta</taxon>
        <taxon>Pterygota</taxon>
        <taxon>Neoptera</taxon>
        <taxon>Paraneoptera</taxon>
        <taxon>Psocodea</taxon>
        <taxon>Troctomorpha</taxon>
        <taxon>Phthiraptera</taxon>
        <taxon>Anoplura</taxon>
        <taxon>Pediculidae</taxon>
        <taxon>Pediculus</taxon>
    </lineage>
</organism>
<reference evidence="2" key="3">
    <citation type="submission" date="2021-02" db="UniProtKB">
        <authorList>
            <consortium name="EnsemblMetazoa"/>
        </authorList>
    </citation>
    <scope>IDENTIFICATION</scope>
    <source>
        <strain evidence="2">USDA</strain>
    </source>
</reference>
<reference evidence="1" key="1">
    <citation type="submission" date="2007-04" db="EMBL/GenBank/DDBJ databases">
        <title>Annotation of Pediculus humanus corporis strain USDA.</title>
        <authorList>
            <person name="Kirkness E."/>
            <person name="Hannick L."/>
            <person name="Hass B."/>
            <person name="Bruggner R."/>
            <person name="Lawson D."/>
            <person name="Bidwell S."/>
            <person name="Joardar V."/>
            <person name="Caler E."/>
            <person name="Walenz B."/>
            <person name="Inman J."/>
            <person name="Schobel S."/>
            <person name="Galinsky K."/>
            <person name="Amedeo P."/>
            <person name="Strausberg R."/>
        </authorList>
    </citation>
    <scope>NUCLEOTIDE SEQUENCE</scope>
    <source>
        <strain evidence="1">USDA</strain>
    </source>
</reference>
<reference evidence="1" key="2">
    <citation type="submission" date="2007-04" db="EMBL/GenBank/DDBJ databases">
        <title>The genome of the human body louse.</title>
        <authorList>
            <consortium name="The Human Body Louse Genome Consortium"/>
            <person name="Kirkness E."/>
            <person name="Walenz B."/>
            <person name="Hass B."/>
            <person name="Bruggner R."/>
            <person name="Strausberg R."/>
        </authorList>
    </citation>
    <scope>NUCLEOTIDE SEQUENCE</scope>
    <source>
        <strain evidence="1">USDA</strain>
    </source>
</reference>
<dbReference type="GeneID" id="8237982"/>
<dbReference type="KEGG" id="phu:Phum_PHUM091050"/>
<evidence type="ECO:0000313" key="3">
    <source>
        <dbReference type="Proteomes" id="UP000009046"/>
    </source>
</evidence>
<gene>
    <name evidence="2" type="primary">8237982</name>
    <name evidence="1" type="ORF">Phum_PHUM091050</name>
</gene>
<dbReference type="RefSeq" id="XP_002423874.1">
    <property type="nucleotide sequence ID" value="XM_002423829.1"/>
</dbReference>